<name>A0A5S4H5D4_9ACTN</name>
<organism evidence="2 3">
    <name type="scientific">Actinomadura geliboluensis</name>
    <dbReference type="NCBI Taxonomy" id="882440"/>
    <lineage>
        <taxon>Bacteria</taxon>
        <taxon>Bacillati</taxon>
        <taxon>Actinomycetota</taxon>
        <taxon>Actinomycetes</taxon>
        <taxon>Streptosporangiales</taxon>
        <taxon>Thermomonosporaceae</taxon>
        <taxon>Actinomadura</taxon>
    </lineage>
</organism>
<dbReference type="EMBL" id="VCKZ01000066">
    <property type="protein sequence ID" value="TMR40162.1"/>
    <property type="molecule type" value="Genomic_DNA"/>
</dbReference>
<evidence type="ECO:0000313" key="2">
    <source>
        <dbReference type="EMBL" id="TMR40162.1"/>
    </source>
</evidence>
<keyword evidence="3" id="KW-1185">Reference proteome</keyword>
<comment type="caution">
    <text evidence="2">The sequence shown here is derived from an EMBL/GenBank/DDBJ whole genome shotgun (WGS) entry which is preliminary data.</text>
</comment>
<evidence type="ECO:0000313" key="3">
    <source>
        <dbReference type="Proteomes" id="UP000305238"/>
    </source>
</evidence>
<feature type="region of interest" description="Disordered" evidence="1">
    <location>
        <begin position="48"/>
        <end position="68"/>
    </location>
</feature>
<dbReference type="AlphaFoldDB" id="A0A5S4H5D4"/>
<dbReference type="Proteomes" id="UP000305238">
    <property type="component" value="Unassembled WGS sequence"/>
</dbReference>
<reference evidence="2 3" key="1">
    <citation type="submission" date="2019-05" db="EMBL/GenBank/DDBJ databases">
        <title>Draft genome sequence of Actinomadura geliboluensis A8036.</title>
        <authorList>
            <person name="Saricaoglu S."/>
            <person name="Isik K."/>
        </authorList>
    </citation>
    <scope>NUCLEOTIDE SEQUENCE [LARGE SCALE GENOMIC DNA]</scope>
    <source>
        <strain evidence="2 3">A8036</strain>
    </source>
</reference>
<gene>
    <name evidence="2" type="ORF">ETD96_12110</name>
</gene>
<sequence>MVFELASQLHEERARVRELERRLGMPSGGDPAEELNRSIARLLAVAAERDDARAPLPADEPPADETRK</sequence>
<evidence type="ECO:0000256" key="1">
    <source>
        <dbReference type="SAM" id="MobiDB-lite"/>
    </source>
</evidence>
<protein>
    <submittedName>
        <fullName evidence="2">Uncharacterized protein</fullName>
    </submittedName>
</protein>
<proteinExistence type="predicted"/>
<accession>A0A5S4H5D4</accession>